<name>A0A9P6RWJ9_9FUNG</name>
<reference evidence="8" key="1">
    <citation type="journal article" date="2020" name="Fungal Divers.">
        <title>Resolving the Mortierellaceae phylogeny through synthesis of multi-gene phylogenetics and phylogenomics.</title>
        <authorList>
            <person name="Vandepol N."/>
            <person name="Liber J."/>
            <person name="Desiro A."/>
            <person name="Na H."/>
            <person name="Kennedy M."/>
            <person name="Barry K."/>
            <person name="Grigoriev I.V."/>
            <person name="Miller A.N."/>
            <person name="O'Donnell K."/>
            <person name="Stajich J.E."/>
            <person name="Bonito G."/>
        </authorList>
    </citation>
    <scope>NUCLEOTIDE SEQUENCE</scope>
    <source>
        <strain evidence="8">REB-010B</strain>
    </source>
</reference>
<dbReference type="PROSITE" id="PS51787">
    <property type="entry name" value="LON_N"/>
    <property type="match status" value="1"/>
</dbReference>
<dbReference type="InterPro" id="IPR003111">
    <property type="entry name" value="Lon_prtase_N"/>
</dbReference>
<evidence type="ECO:0000256" key="1">
    <source>
        <dbReference type="ARBA" id="ARBA00022723"/>
    </source>
</evidence>
<dbReference type="Gene3D" id="3.30.40.10">
    <property type="entry name" value="Zinc/RING finger domain, C3HC4 (zinc finger)"/>
    <property type="match status" value="2"/>
</dbReference>
<feature type="domain" description="RING-type" evidence="6">
    <location>
        <begin position="176"/>
        <end position="214"/>
    </location>
</feature>
<evidence type="ECO:0000256" key="4">
    <source>
        <dbReference type="PROSITE-ProRule" id="PRU00175"/>
    </source>
</evidence>
<dbReference type="Pfam" id="PF13923">
    <property type="entry name" value="zf-C3HC4_2"/>
    <property type="match status" value="1"/>
</dbReference>
<accession>A0A9P6RWJ9</accession>
<dbReference type="InterPro" id="IPR013083">
    <property type="entry name" value="Znf_RING/FYVE/PHD"/>
</dbReference>
<dbReference type="PROSITE" id="PS00518">
    <property type="entry name" value="ZF_RING_1"/>
    <property type="match status" value="1"/>
</dbReference>
<dbReference type="InterPro" id="IPR046336">
    <property type="entry name" value="Lon_prtase_N_sf"/>
</dbReference>
<keyword evidence="2 4" id="KW-0863">Zinc-finger</keyword>
<keyword evidence="3" id="KW-0862">Zinc</keyword>
<keyword evidence="9" id="KW-1185">Reference proteome</keyword>
<feature type="region of interest" description="Disordered" evidence="5">
    <location>
        <begin position="402"/>
        <end position="475"/>
    </location>
</feature>
<dbReference type="Gene3D" id="2.30.130.40">
    <property type="entry name" value="LON domain-like"/>
    <property type="match status" value="1"/>
</dbReference>
<dbReference type="EMBL" id="JAAAIP010000038">
    <property type="protein sequence ID" value="KAG0328255.1"/>
    <property type="molecule type" value="Genomic_DNA"/>
</dbReference>
<comment type="caution">
    <text evidence="8">The sequence shown here is derived from an EMBL/GenBank/DDBJ whole genome shotgun (WGS) entry which is preliminary data.</text>
</comment>
<organism evidence="8 9">
    <name type="scientific">Dissophora globulifera</name>
    <dbReference type="NCBI Taxonomy" id="979702"/>
    <lineage>
        <taxon>Eukaryota</taxon>
        <taxon>Fungi</taxon>
        <taxon>Fungi incertae sedis</taxon>
        <taxon>Mucoromycota</taxon>
        <taxon>Mortierellomycotina</taxon>
        <taxon>Mortierellomycetes</taxon>
        <taxon>Mortierellales</taxon>
        <taxon>Mortierellaceae</taxon>
        <taxon>Dissophora</taxon>
    </lineage>
</organism>
<dbReference type="InterPro" id="IPR017907">
    <property type="entry name" value="Znf_RING_CS"/>
</dbReference>
<dbReference type="OrthoDB" id="264917at2759"/>
<evidence type="ECO:0000256" key="2">
    <source>
        <dbReference type="ARBA" id="ARBA00022771"/>
    </source>
</evidence>
<dbReference type="InterPro" id="IPR001841">
    <property type="entry name" value="Znf_RING"/>
</dbReference>
<evidence type="ECO:0000259" key="7">
    <source>
        <dbReference type="PROSITE" id="PS51787"/>
    </source>
</evidence>
<evidence type="ECO:0000313" key="8">
    <source>
        <dbReference type="EMBL" id="KAG0328255.1"/>
    </source>
</evidence>
<dbReference type="SUPFAM" id="SSF88697">
    <property type="entry name" value="PUA domain-like"/>
    <property type="match status" value="1"/>
</dbReference>
<dbReference type="AlphaFoldDB" id="A0A9P6RWJ9"/>
<dbReference type="Pfam" id="PF02190">
    <property type="entry name" value="LON_substr_bdg"/>
    <property type="match status" value="1"/>
</dbReference>
<dbReference type="InterPro" id="IPR027370">
    <property type="entry name" value="Znf-RING_euk"/>
</dbReference>
<dbReference type="SMART" id="SM00464">
    <property type="entry name" value="LON"/>
    <property type="match status" value="1"/>
</dbReference>
<dbReference type="SUPFAM" id="SSF57850">
    <property type="entry name" value="RING/U-box"/>
    <property type="match status" value="2"/>
</dbReference>
<proteinExistence type="predicted"/>
<dbReference type="Gene3D" id="1.20.58.1480">
    <property type="match status" value="1"/>
</dbReference>
<evidence type="ECO:0000256" key="5">
    <source>
        <dbReference type="SAM" id="MobiDB-lite"/>
    </source>
</evidence>
<dbReference type="GO" id="GO:0008270">
    <property type="term" value="F:zinc ion binding"/>
    <property type="evidence" value="ECO:0007669"/>
    <property type="project" value="UniProtKB-KW"/>
</dbReference>
<feature type="compositionally biased region" description="Polar residues" evidence="5">
    <location>
        <begin position="449"/>
        <end position="464"/>
    </location>
</feature>
<evidence type="ECO:0000256" key="3">
    <source>
        <dbReference type="ARBA" id="ARBA00022833"/>
    </source>
</evidence>
<feature type="domain" description="Lon N-terminal" evidence="7">
    <location>
        <begin position="266"/>
        <end position="594"/>
    </location>
</feature>
<dbReference type="Proteomes" id="UP000738325">
    <property type="component" value="Unassembled WGS sequence"/>
</dbReference>
<feature type="compositionally biased region" description="Basic and acidic residues" evidence="5">
    <location>
        <begin position="405"/>
        <end position="425"/>
    </location>
</feature>
<evidence type="ECO:0000259" key="6">
    <source>
        <dbReference type="PROSITE" id="PS50089"/>
    </source>
</evidence>
<dbReference type="Pfam" id="PF13445">
    <property type="entry name" value="zf-RING_UBOX"/>
    <property type="match status" value="1"/>
</dbReference>
<evidence type="ECO:0000313" key="9">
    <source>
        <dbReference type="Proteomes" id="UP000738325"/>
    </source>
</evidence>
<dbReference type="PROSITE" id="PS50089">
    <property type="entry name" value="ZF_RING_2"/>
    <property type="match status" value="1"/>
</dbReference>
<dbReference type="CDD" id="cd16514">
    <property type="entry name" value="RING-HC_LONFs_rpt2"/>
    <property type="match status" value="1"/>
</dbReference>
<keyword evidence="1" id="KW-0479">Metal-binding</keyword>
<protein>
    <submittedName>
        <fullName evidence="8">Uncharacterized protein</fullName>
    </submittedName>
</protein>
<dbReference type="PANTHER" id="PTHR23327">
    <property type="entry name" value="RING FINGER PROTEIN 127"/>
    <property type="match status" value="1"/>
</dbReference>
<dbReference type="SMART" id="SM00184">
    <property type="entry name" value="RING"/>
    <property type="match status" value="2"/>
</dbReference>
<sequence>MAMSFPTRSYMPLQCPLCKGLLLNPLTLPCGFTVCQSCLPPTQTIDFQQQIRCPFQACARSNLHLPDQFSIDVTLQNLTTALRTAGLQSGNLVNLLSEDAENAKPHRQPDTLFYGNTSADPAWDATLEGLYDPYETIPTSSSSSPSSTAVSSSVFYRNVPFIIDSIRAKIQQDVECQVCFLVFEQPITTSCGHTLCKSCLITSLDHKPNCPLCRRQLPLYMYYHNQPPNKALLRFIQYLASRPDTSGIGIGDNDIPQEEREIESTLSMTPLFINSLIFPRMPCYLLVFEPRYRKLLRSVLKTESKVFGMVLPPRPRKHRDLEMTAWEPSMEYGTLLKVLSCELLQDGRALVETVGLSRFQILTYTLMSEGFYAASAIELIHDIPLEQELGLEKAALEAAAAQELSNDHADRSGGSDGEGSAHNDEEITTSRAAGFSESSGKRDQDVGDASTSLSGSSDVVQLQGESIPATEVTASSPSAFPVLSSMASSGSRTLEAEDLGLHDLHKQELETLSRAQLMQILVAFVTHMQERLGPLATQRLQREFGEMVEDDGQAFSFWVASILPVRNYQKYELLKVRSVRQRLLTVLGWVKDIEARRSMAVCSIS</sequence>
<dbReference type="PANTHER" id="PTHR23327:SF42">
    <property type="entry name" value="LON PEPTIDASE N-TERMINAL DOMAIN AND RING FINGER PROTEIN C14F5.10C"/>
    <property type="match status" value="1"/>
</dbReference>
<dbReference type="InterPro" id="IPR015947">
    <property type="entry name" value="PUA-like_sf"/>
</dbReference>
<gene>
    <name evidence="8" type="ORF">BGZ99_005773</name>
</gene>